<name>A0A3P6GAP5_MESCO</name>
<evidence type="ECO:0000256" key="2">
    <source>
        <dbReference type="ARBA" id="ARBA00022670"/>
    </source>
</evidence>
<dbReference type="OrthoDB" id="167576at2759"/>
<dbReference type="PANTHER" id="PTHR46143:SF1">
    <property type="entry name" value="CALPAIN-7"/>
    <property type="match status" value="1"/>
</dbReference>
<dbReference type="InterPro" id="IPR023214">
    <property type="entry name" value="HAD_sf"/>
</dbReference>
<dbReference type="PANTHER" id="PTHR46143">
    <property type="entry name" value="CALPAIN-7"/>
    <property type="match status" value="1"/>
</dbReference>
<dbReference type="InterPro" id="IPR036412">
    <property type="entry name" value="HAD-like_sf"/>
</dbReference>
<dbReference type="InterPro" id="IPR001300">
    <property type="entry name" value="Peptidase_C2_calpain_cat"/>
</dbReference>
<dbReference type="GO" id="GO:0004198">
    <property type="term" value="F:calcium-dependent cysteine-type endopeptidase activity"/>
    <property type="evidence" value="ECO:0007669"/>
    <property type="project" value="InterPro"/>
</dbReference>
<dbReference type="InterPro" id="IPR031315">
    <property type="entry name" value="LNS2/PITP"/>
</dbReference>
<feature type="domain" description="Calpain catalytic" evidence="7">
    <location>
        <begin position="277"/>
        <end position="557"/>
    </location>
</feature>
<dbReference type="InterPro" id="IPR022684">
    <property type="entry name" value="Calpain_cysteine_protease"/>
</dbReference>
<evidence type="ECO:0000256" key="3">
    <source>
        <dbReference type="ARBA" id="ARBA00022801"/>
    </source>
</evidence>
<comment type="similarity">
    <text evidence="1">Belongs to the peptidase C2 family.</text>
</comment>
<dbReference type="SUPFAM" id="SSF49758">
    <property type="entry name" value="Calpain large subunit, middle domain (domain III)"/>
    <property type="match status" value="2"/>
</dbReference>
<dbReference type="Gene3D" id="1.20.58.80">
    <property type="entry name" value="Phosphotransferase system, lactose/cellobiose-type IIA subunit"/>
    <property type="match status" value="1"/>
</dbReference>
<dbReference type="GO" id="GO:0006508">
    <property type="term" value="P:proteolysis"/>
    <property type="evidence" value="ECO:0007669"/>
    <property type="project" value="UniProtKB-KW"/>
</dbReference>
<dbReference type="Pfam" id="PF01067">
    <property type="entry name" value="Calpain_III"/>
    <property type="match status" value="2"/>
</dbReference>
<dbReference type="SMART" id="SM00720">
    <property type="entry name" value="calpain_III"/>
    <property type="match status" value="1"/>
</dbReference>
<proteinExistence type="inferred from homology"/>
<dbReference type="SMART" id="SM00775">
    <property type="entry name" value="LNS2"/>
    <property type="match status" value="1"/>
</dbReference>
<dbReference type="AlphaFoldDB" id="A0A3P6GAP5"/>
<dbReference type="Pfam" id="PF24694">
    <property type="entry name" value="LNS2_PITM1-3"/>
    <property type="match status" value="1"/>
</dbReference>
<reference evidence="8 9" key="1">
    <citation type="submission" date="2018-10" db="EMBL/GenBank/DDBJ databases">
        <authorList>
            <consortium name="Pathogen Informatics"/>
        </authorList>
    </citation>
    <scope>NUCLEOTIDE SEQUENCE [LARGE SCALE GENOMIC DNA]</scope>
</reference>
<evidence type="ECO:0000313" key="9">
    <source>
        <dbReference type="Proteomes" id="UP000267029"/>
    </source>
</evidence>
<dbReference type="InterPro" id="IPR022682">
    <property type="entry name" value="Calpain_domain_III"/>
</dbReference>
<dbReference type="InterPro" id="IPR036213">
    <property type="entry name" value="Calpain_III_sf"/>
</dbReference>
<dbReference type="InterPro" id="IPR038765">
    <property type="entry name" value="Papain-like_cys_pep_sf"/>
</dbReference>
<feature type="active site" evidence="5 6">
    <location>
        <position position="306"/>
    </location>
</feature>
<dbReference type="Gene3D" id="3.40.50.1000">
    <property type="entry name" value="HAD superfamily/HAD-like"/>
    <property type="match status" value="1"/>
</dbReference>
<keyword evidence="3 6" id="KW-0378">Hydrolase</keyword>
<evidence type="ECO:0000256" key="4">
    <source>
        <dbReference type="ARBA" id="ARBA00022807"/>
    </source>
</evidence>
<accession>A0A3P6GAP5</accession>
<dbReference type="Pfam" id="PF00648">
    <property type="entry name" value="Peptidase_C2"/>
    <property type="match status" value="1"/>
</dbReference>
<dbReference type="Proteomes" id="UP000267029">
    <property type="component" value="Unassembled WGS sequence"/>
</dbReference>
<organism evidence="8 9">
    <name type="scientific">Mesocestoides corti</name>
    <name type="common">Flatworm</name>
    <dbReference type="NCBI Taxonomy" id="53468"/>
    <lineage>
        <taxon>Eukaryota</taxon>
        <taxon>Metazoa</taxon>
        <taxon>Spiralia</taxon>
        <taxon>Lophotrochozoa</taxon>
        <taxon>Platyhelminthes</taxon>
        <taxon>Cestoda</taxon>
        <taxon>Eucestoda</taxon>
        <taxon>Cyclophyllidea</taxon>
        <taxon>Mesocestoididae</taxon>
        <taxon>Mesocestoides</taxon>
    </lineage>
</organism>
<dbReference type="Gene3D" id="2.60.120.380">
    <property type="match status" value="2"/>
</dbReference>
<gene>
    <name evidence="8" type="ORF">MCOS_LOCUS2174</name>
</gene>
<dbReference type="SMART" id="SM00230">
    <property type="entry name" value="CysPc"/>
    <property type="match status" value="1"/>
</dbReference>
<dbReference type="Pfam" id="PF24695">
    <property type="entry name" value="PITM1-3"/>
    <property type="match status" value="1"/>
</dbReference>
<dbReference type="SUPFAM" id="SSF54001">
    <property type="entry name" value="Cysteine proteinases"/>
    <property type="match status" value="1"/>
</dbReference>
<dbReference type="PRINTS" id="PR00704">
    <property type="entry name" value="CALPAIN"/>
</dbReference>
<sequence>MDGRPQIIAARFTFGTLDLLSMANEEIEVLCRPQMVNCDKPQNWKSLGRQCTDSNGRLAFQIPDAHRLPIGLHRIQLVPSSGDPDEQTVGLTMAIVPPGCDVVICSIDGSFAASLSLMGKDPKVRAGSVDIMRHWHSLGYLLIYMSARPDMQHRQVSMWLNQHNFPPGLTFFLDGLFTDPLRQKAVLLKSLIEQNQLSVHCAYGSAKDVPIYRSLGLQAHQIFAVGKLSRRQAQEATMEVERAKCLLGEALEADEQGNITDAINLYSQAVEILLKVWVRPSDYISDPTMIIAVSCFPVRQTCVTDCSFVASIAVAAQYERRFKKRLITNIIYPQKRNGEPVYNPCGKYMVKLHLNGVPRKVIIDDLLPMGQRDELLCSFSTNRNELWVSLLEKAYMKVMGGYDFPGSNSNIDLHALTGWIPERVSIKSNGSDDFDADREFRRLATRFHQGHCLVTVATGVLTPEIEQRSGLVPTHAYALLDMQQVNNTRLLLLKNPWSRTRWKGNFSELDSKNWTPELQEKLNYDLNSARYTDNGVFWIDYKSLCHFFDVFYINWNPELFPYTTCVHSQWSSSEGPKKDMYSFSNNPQYTLEVQAKSQAPVWILLTRHITNKNDFAHNNEFIGVVVYKNIKSRKVYHPNDPNPFKDSVRINSPHCLIQMVQEAGTVTYTLVVSQYEKNNTIQYTLRAYSTAPLQFGRIIDPYTFSKTVNGEWKGQTAAGCPNYPNFGDNPCYELVWQNNEVDNQVLVEMRGPREFAIGFNWDAEVLNNPSPLNHIRSTSTGNYRRGYTMLELAGLSGGKYKITVATFEPHQEGPFILSVKSTRQLTLTRCR</sequence>
<evidence type="ECO:0000256" key="5">
    <source>
        <dbReference type="PIRSR" id="PIRSR622684-1"/>
    </source>
</evidence>
<dbReference type="PROSITE" id="PS50203">
    <property type="entry name" value="CALPAIN_CAT"/>
    <property type="match status" value="1"/>
</dbReference>
<feature type="active site" evidence="5 6">
    <location>
        <position position="475"/>
    </location>
</feature>
<keyword evidence="9" id="KW-1185">Reference proteome</keyword>
<keyword evidence="4 6" id="KW-0788">Thiol protease</keyword>
<dbReference type="EMBL" id="UXSR01000333">
    <property type="protein sequence ID" value="VDD76171.1"/>
    <property type="molecule type" value="Genomic_DNA"/>
</dbReference>
<dbReference type="STRING" id="53468.A0A3P6GAP5"/>
<evidence type="ECO:0000256" key="1">
    <source>
        <dbReference type="ARBA" id="ARBA00007623"/>
    </source>
</evidence>
<dbReference type="SUPFAM" id="SSF56784">
    <property type="entry name" value="HAD-like"/>
    <property type="match status" value="1"/>
</dbReference>
<evidence type="ECO:0000256" key="6">
    <source>
        <dbReference type="PROSITE-ProRule" id="PRU00239"/>
    </source>
</evidence>
<dbReference type="InterPro" id="IPR051297">
    <property type="entry name" value="PalB/RIM13"/>
</dbReference>
<feature type="active site" evidence="5 6">
    <location>
        <position position="495"/>
    </location>
</feature>
<dbReference type="Gene3D" id="3.90.70.10">
    <property type="entry name" value="Cysteine proteinases"/>
    <property type="match status" value="1"/>
</dbReference>
<keyword evidence="2 6" id="KW-0645">Protease</keyword>
<dbReference type="InterPro" id="IPR022683">
    <property type="entry name" value="Calpain_III"/>
</dbReference>
<evidence type="ECO:0000259" key="7">
    <source>
        <dbReference type="PROSITE" id="PS50203"/>
    </source>
</evidence>
<protein>
    <recommendedName>
        <fullName evidence="7">Calpain catalytic domain-containing protein</fullName>
    </recommendedName>
</protein>
<dbReference type="CDD" id="cd00044">
    <property type="entry name" value="CysPc"/>
    <property type="match status" value="1"/>
</dbReference>
<evidence type="ECO:0000313" key="8">
    <source>
        <dbReference type="EMBL" id="VDD76171.1"/>
    </source>
</evidence>